<dbReference type="SUPFAM" id="SSF53901">
    <property type="entry name" value="Thiolase-like"/>
    <property type="match status" value="3"/>
</dbReference>
<evidence type="ECO:0000256" key="7">
    <source>
        <dbReference type="ARBA" id="ARBA00022679"/>
    </source>
</evidence>
<dbReference type="InterPro" id="IPR009081">
    <property type="entry name" value="PP-bd_ACP"/>
</dbReference>
<evidence type="ECO:0000256" key="1">
    <source>
        <dbReference type="ARBA" id="ARBA00004496"/>
    </source>
</evidence>
<dbReference type="Gene3D" id="3.10.129.110">
    <property type="entry name" value="Polyketide synthase dehydratase"/>
    <property type="match status" value="1"/>
</dbReference>
<dbReference type="InterPro" id="IPR014030">
    <property type="entry name" value="Ketoacyl_synth_N"/>
</dbReference>
<dbReference type="CDD" id="cd00833">
    <property type="entry name" value="PKS"/>
    <property type="match status" value="3"/>
</dbReference>
<evidence type="ECO:0000256" key="2">
    <source>
        <dbReference type="ARBA" id="ARBA00004792"/>
    </source>
</evidence>
<dbReference type="Proteomes" id="UP000225833">
    <property type="component" value="Unassembled WGS sequence"/>
</dbReference>
<dbReference type="SMART" id="SM00823">
    <property type="entry name" value="PKS_PP"/>
    <property type="match status" value="3"/>
</dbReference>
<dbReference type="InterPro" id="IPR014031">
    <property type="entry name" value="Ketoacyl_synth_C"/>
</dbReference>
<feature type="region of interest" description="N-terminal hotdog fold" evidence="10">
    <location>
        <begin position="633"/>
        <end position="761"/>
    </location>
</feature>
<comment type="pathway">
    <text evidence="2">Antibiotic biosynthesis.</text>
</comment>
<dbReference type="GO" id="GO:0071770">
    <property type="term" value="P:DIM/DIP cell wall layer assembly"/>
    <property type="evidence" value="ECO:0007669"/>
    <property type="project" value="TreeGrafter"/>
</dbReference>
<evidence type="ECO:0000256" key="9">
    <source>
        <dbReference type="ARBA" id="ARBA00054155"/>
    </source>
</evidence>
<dbReference type="PROSITE" id="PS50075">
    <property type="entry name" value="CARRIER"/>
    <property type="match status" value="3"/>
</dbReference>
<keyword evidence="6" id="KW-0597">Phosphoprotein</keyword>
<dbReference type="InterPro" id="IPR013968">
    <property type="entry name" value="PKS_KR"/>
</dbReference>
<evidence type="ECO:0000259" key="12">
    <source>
        <dbReference type="PROSITE" id="PS52004"/>
    </source>
</evidence>
<dbReference type="Pfam" id="PF00550">
    <property type="entry name" value="PP-binding"/>
    <property type="match status" value="2"/>
</dbReference>
<dbReference type="SMART" id="SM00825">
    <property type="entry name" value="PKS_KS"/>
    <property type="match status" value="3"/>
</dbReference>
<dbReference type="GO" id="GO:0006633">
    <property type="term" value="P:fatty acid biosynthetic process"/>
    <property type="evidence" value="ECO:0007669"/>
    <property type="project" value="TreeGrafter"/>
</dbReference>
<feature type="domain" description="Carrier" evidence="11">
    <location>
        <begin position="2638"/>
        <end position="2715"/>
    </location>
</feature>
<dbReference type="PROSITE" id="PS52004">
    <property type="entry name" value="KS3_2"/>
    <property type="match status" value="3"/>
</dbReference>
<evidence type="ECO:0000256" key="3">
    <source>
        <dbReference type="ARBA" id="ARBA00006484"/>
    </source>
</evidence>
<comment type="function">
    <text evidence="9">Involved in production of the polyketide antibiotic thailandamide.</text>
</comment>
<dbReference type="Pfam" id="PF08659">
    <property type="entry name" value="KR"/>
    <property type="match status" value="1"/>
</dbReference>
<gene>
    <name evidence="14" type="ORF">Xbud_01726</name>
</gene>
<dbReference type="GO" id="GO:0005737">
    <property type="term" value="C:cytoplasm"/>
    <property type="evidence" value="ECO:0007669"/>
    <property type="project" value="UniProtKB-SubCell"/>
</dbReference>
<evidence type="ECO:0000313" key="14">
    <source>
        <dbReference type="EMBL" id="PHM27999.1"/>
    </source>
</evidence>
<dbReference type="PANTHER" id="PTHR43775:SF37">
    <property type="entry name" value="SI:DKEY-61P9.11"/>
    <property type="match status" value="1"/>
</dbReference>
<dbReference type="FunFam" id="3.40.47.10:FF:000019">
    <property type="entry name" value="Polyketide synthase type I"/>
    <property type="match status" value="1"/>
</dbReference>
<organism evidence="14 15">
    <name type="scientific">Xenorhabdus budapestensis</name>
    <dbReference type="NCBI Taxonomy" id="290110"/>
    <lineage>
        <taxon>Bacteria</taxon>
        <taxon>Pseudomonadati</taxon>
        <taxon>Pseudomonadota</taxon>
        <taxon>Gammaproteobacteria</taxon>
        <taxon>Enterobacterales</taxon>
        <taxon>Morganellaceae</taxon>
        <taxon>Xenorhabdus</taxon>
    </lineage>
</organism>
<evidence type="ECO:0000256" key="10">
    <source>
        <dbReference type="PROSITE-ProRule" id="PRU01363"/>
    </source>
</evidence>
<protein>
    <submittedName>
        <fullName evidence="14">Tylactone synthase modules 4 &amp; 5</fullName>
    </submittedName>
</protein>
<dbReference type="InterPro" id="IPR020807">
    <property type="entry name" value="PKS_DH"/>
</dbReference>
<dbReference type="InterPro" id="IPR049551">
    <property type="entry name" value="PKS_DH_C"/>
</dbReference>
<dbReference type="GO" id="GO:0031177">
    <property type="term" value="F:phosphopantetheine binding"/>
    <property type="evidence" value="ECO:0007669"/>
    <property type="project" value="InterPro"/>
</dbReference>
<dbReference type="Pfam" id="PF22621">
    <property type="entry name" value="CurL-like_PKS_C"/>
    <property type="match status" value="1"/>
</dbReference>
<dbReference type="Pfam" id="PF14765">
    <property type="entry name" value="PS-DH"/>
    <property type="match status" value="1"/>
</dbReference>
<dbReference type="SUPFAM" id="SSF51735">
    <property type="entry name" value="NAD(P)-binding Rossmann-fold domains"/>
    <property type="match status" value="1"/>
</dbReference>
<sequence>MEYSIIGVAAHFGGGLSLSHYWQTLVDGGSLIGVIGEERYQLNNRQTPVKWGLREKIRGMFLEDIDNFDRHIFPLSGSAIMFADPRQRLFLQTSWQLLEDAGLAASTLSGKKVGVFVAQDGWYLNSYVDRIPDEHKGSQEFIVPGNDPCFLANRISFFFNFNGPSIVVDTTCSSAFVALDMACQALEAGDCDYAIVGGVSLFLNPWKAGETTATPFETGGENIHSFSEKASGYRTSEGCAALLLQRNSDILNQCHHVYGVVQATGHNSGGKTNSFAQPNKEQQISLFQTVLKRANLLSEQIQYVEAHGVASQMGDAIEANALVDVFARSQDASPCYVSTVKPNIGHNHASSGFYAILKGLLAFKYNQIPLIRGLDKAELNADIPSDSKGIQFLTETVDWPPSQEGTRRHIFFSSYGFSNVNAAIVLREPDNKSAARISPFAETATETPVLVCLSAKSNEQLYQQAVNLRKTINELDFTKNFNLYELAWTLSTGREAFTHRWATIVSSIEQLRRVLEAFVEYPEKQHAAIYLGTQYLGTQAQNARGEALTAQHIELEAVANNGFPIASLETVAKCWVAGVDIDWMQYWGSAEYRCIPLPTYPFAKERYWLPKGEASKLLSKEIPSQEDSSQFIHPFVHQNTSDFAEQRFSTTFSGEEFCLKGHVIHGIRVLPGVGHLELARVAAHHSFGSKPNSLLEESEKTGLTLKNVVWAQIIGVIDKPQRVHIRFINHGNDEAEYQLYSRVEEETIHNSGVAVRRVLTPPPVYDIDNLKSRYLQNAYSPKQYYEMYYALGLYMAPDYQGIEELYVGMDHVLAKLSLPESLEPTREQFVLHPCLMDGALLSSVGLLMRFGDLNRPIPPKCLIPFALDEIEFHDEKSQLHWAWISYSADSSASDPFPKVDVDCCDINGKVCIRFKGFSCRGFGAQSALPAEVEPCLLQPLWKNQALSSDAALRTFAKRIVFLCELDNLQSERFTSDTDACEYIVLPKLRNDEDLSKRQHNVITLCQKINGLISSPPTEPVLIQLVLPEAEVLPEYAMVIALLKTAYQDNANLLSQTIYCDETEGLAEKLSGETSQIKYDAVLWQSGERWVPHWSVWSPENCSSERNVNALTPPWKEKAVYLIVDEDGSIGRFIAKDITEHTDSAIAIALSEIVSRESEENQYQITITSKTTVIDDGVICLDAATLAALIGRIEQNFGVLRGVFFCVGKRFATASQYAEKATIISVLERYQGLSLLEKATHGLLFDFFTILTCRDGVLGCSEHPMFSAYCAAVNNFARHSQQCPESAQTQRQTLSLILPQYNGVSEDEFIRRMALQALYQALHEKFSGELMLMEGGAIERFRAGMLGIRPYYEAIFPSNAENNVNLLVAQSGQSTQGDIQASSDLESTAVDLIKRVVCKAVSLPLAEIDEEASMEKYGIDSILSIKMTEALEQDFGVLPKTLFFEYLTIRELAVYFVKHHHPVLLARIQNNQQNIQPKSITSDSRLPMQQVAGRTEPLSVSQTNAVSQANKVANSTTESGDIAIVGLAGRFPKARNMHEFWQLLKEGQDCITEIPFERWDHSRHFDMDKTKRGKTYGKWGGFIDGVDEFDPLFFNLSPRDARVMSPQERLFLQCAYETVEDAGYSHRTLGSRDWTRLPKKMGVYVGVMYGEYEFYSIEELTKGNVLEQSIVTGSFGSIANRVSHFFNINGPSLAVDTMCSSSLTSIYLACQALRQGDIEMALAGGVNVSIHPNKYLILGQSKFLSDEGRCQSFGEGGTGYVPAEGVGAVLLKPLAKAIENGDYIYGVIKGIAVNHGGKTNGYTVPNPIAQAEVISQAIQSSGVHPRVISYIEAHGTGTSLGDPIEIAGLNRAFQQFLQENDIQENDTQENAFCAIGSVKSNIGHCESAAGIAGVAKVLMQIKHRQLVPSLHSSTLNPNIDFDVLPFYVQRELADWKRPLLGEIAHSKRGQQVNQAEHPRTAGISSFGAGGTNAHLVVQEYIQNNGLNPVNKTYWPKWVVIPLSAKTHEQHRELAQTLSQYLREQAKWCSETSKAEYLHRIAYTLQTGREEMEERITFVVDSLSALIDSLKTFSLSCLPSTHCWMGRVEKSNYIKQLIIPVYAGKDRHEEEYEQLAQIASAWTQGHNIDWSAYYQSFPIRPSRLSLPTYPFAREKYWILESEVQAETFAESIFPESTEDTTSTLFYTSGWERCDIRQRMACAIKPESTDLFVIGDVDETSLTELASISGAAHIHYLYTENDLHTENPCPASLSGLVLRLVDYCQQRIRSGQALPALIAVFAPWKESGLPYRALLGALRTISMEFPAVQTKLILDAALDNADGETFCRHAEKELLSSNQDIAVLYQKEGHRFVWRQKAVEPTALTNIPSLFNHEWLNHECRVVWITGGLGGLGYQIAQYIGTKTGAHLVLSGRSAIDADKEAQLNALRRRGIKAEYVPCDVNDRETLEKTITLIRQRFGSLHGVIHCAGVIHDALIINKTEEEIDRVIATKALAACLMDEVTQHEPLAFFIMFSSLASLGNIGQIDYAAANAFLDNFAEYREDLVRQKKRNGKSLSINWPLWQEGGMNVTPRVEKYMFDTFGIVPLDTKTALETLEMALRSPFSQFGVMKGDGQKIGNYLRFSDDPSPVKPLPELNNEDLSHEQNIDKTVLEGLSALLSIKGTDIDRDRQFGDYGMDSVSLSELGNYLNQHFDLNYTGATFLALDTANKVIDQIKQCVDAPGSSETANGVLTASSAKEVADIVAGKLSELLGMRSDAIDIHRQFGDYGMDSVGLIELAEYINSRFGVTLSQASLLEFNTLNRVAEHLIQLLPEQIHLATSGTQSPDTSFPDKPSPAIPVPATMPSFAIVGYDCAFPGAKNAEAYWQNIVQKTISIQGITQEEWQRRHIITPSDKEDAIKRMQSSGFLQDIDQFDAEFWGIDAETAKQMDPQQRLLMQCIWRCVEHAGYELEYLTQRKVGLFVAVDSTDYKSLIKSNSLINNIGECGRLQSGLSLGMMVNQISYFFNFTGPSEVVDNACASVFVALQKARQAILQGDCDVAIVAGVKVILDFMEFYIRDQGGILSQSGKMAPFDYTADGYIRGEGVGAVMIKSLEQARLEHDPVRAIIRGVGISHNGRSAFSSMAPSVEKQEENIRNTYQSAGIDPCSVDYIEAHGSATQFNDVSEVAAFKKVFSANQVVSHRCVVSAVKGNIGHLEAASGMASLIKVILAMKHGVIPPIASFSKLHPSIFIENTPLFFPCEPILWQQTNSDKTQPRRVGLNSIGITGVNAHVILEAPYPSAASASVFSQREEHFLIPISAKSEKTLKAYLSQWLDYIHQEKSASNDNAFTLRNLAYSVQTGRSDLPFRAAIIVNDLEKLITTLEWIITEQNGAPTEGVVAMGVVSSKSRSSKKQVEFSTALPALKQLAGDWLAGACIDWRAFAHGQGVYVDIPGYPFDEQRYWFFDEPVLNKSQE</sequence>
<dbReference type="RefSeq" id="WP_099135667.1">
    <property type="nucleotide sequence ID" value="NZ_CAWNNJ010000141.1"/>
</dbReference>
<dbReference type="InterPro" id="IPR054514">
    <property type="entry name" value="RhiE-like_linker"/>
</dbReference>
<dbReference type="Pfam" id="PF22336">
    <property type="entry name" value="RhiE-like_linker"/>
    <property type="match status" value="2"/>
</dbReference>
<keyword evidence="5" id="KW-0963">Cytoplasm</keyword>
<dbReference type="InterPro" id="IPR036736">
    <property type="entry name" value="ACP-like_sf"/>
</dbReference>
<feature type="domain" description="Ketosynthase family 3 (KS3)" evidence="12">
    <location>
        <begin position="2840"/>
        <end position="3273"/>
    </location>
</feature>
<dbReference type="SMART" id="SM00826">
    <property type="entry name" value="PKS_DH"/>
    <property type="match status" value="1"/>
</dbReference>
<dbReference type="EMBL" id="NIBS01000007">
    <property type="protein sequence ID" value="PHM27999.1"/>
    <property type="molecule type" value="Genomic_DNA"/>
</dbReference>
<dbReference type="Gene3D" id="3.40.47.10">
    <property type="match status" value="3"/>
</dbReference>
<feature type="domain" description="PKS/mFAS DH" evidence="13">
    <location>
        <begin position="633"/>
        <end position="928"/>
    </location>
</feature>
<feature type="active site" description="Proton donor; for dehydratase activity" evidence="10">
    <location>
        <position position="837"/>
    </location>
</feature>
<evidence type="ECO:0000256" key="6">
    <source>
        <dbReference type="ARBA" id="ARBA00022553"/>
    </source>
</evidence>
<dbReference type="InterPro" id="IPR020806">
    <property type="entry name" value="PKS_PP-bd"/>
</dbReference>
<feature type="domain" description="Ketosynthase family 3 (KS3)" evidence="12">
    <location>
        <begin position="1518"/>
        <end position="1978"/>
    </location>
</feature>
<evidence type="ECO:0000256" key="8">
    <source>
        <dbReference type="ARBA" id="ARBA00022737"/>
    </source>
</evidence>
<dbReference type="Gene3D" id="1.10.1200.10">
    <property type="entry name" value="ACP-like"/>
    <property type="match status" value="3"/>
</dbReference>
<dbReference type="Pfam" id="PF21089">
    <property type="entry name" value="PKS_DH_N"/>
    <property type="match status" value="1"/>
</dbReference>
<feature type="active site" description="Proton acceptor; for dehydratase activity" evidence="10">
    <location>
        <position position="662"/>
    </location>
</feature>
<dbReference type="InterPro" id="IPR042104">
    <property type="entry name" value="PKS_dehydratase_sf"/>
</dbReference>
<evidence type="ECO:0000256" key="4">
    <source>
        <dbReference type="ARBA" id="ARBA00022450"/>
    </source>
</evidence>
<feature type="domain" description="Ketosynthase family 3 (KS3)" evidence="12">
    <location>
        <begin position="1"/>
        <end position="428"/>
    </location>
</feature>
<dbReference type="InterPro" id="IPR020841">
    <property type="entry name" value="PKS_Beta-ketoAc_synthase_dom"/>
</dbReference>
<dbReference type="SMART" id="SM01294">
    <property type="entry name" value="PKS_PP_betabranch"/>
    <property type="match status" value="1"/>
</dbReference>
<dbReference type="Pfam" id="PF02801">
    <property type="entry name" value="Ketoacyl-synt_C"/>
    <property type="match status" value="3"/>
</dbReference>
<evidence type="ECO:0000259" key="13">
    <source>
        <dbReference type="PROSITE" id="PS52019"/>
    </source>
</evidence>
<reference evidence="14 15" key="1">
    <citation type="journal article" date="2017" name="Nat. Microbiol.">
        <title>Natural product diversity associated with the nematode symbionts Photorhabdus and Xenorhabdus.</title>
        <authorList>
            <person name="Tobias N.J."/>
            <person name="Wolff H."/>
            <person name="Djahanschiri B."/>
            <person name="Grundmann F."/>
            <person name="Kronenwerth M."/>
            <person name="Shi Y.M."/>
            <person name="Simonyi S."/>
            <person name="Grun P."/>
            <person name="Shapiro-Ilan D."/>
            <person name="Pidot S.J."/>
            <person name="Stinear T.P."/>
            <person name="Ebersberger I."/>
            <person name="Bode H.B."/>
        </authorList>
    </citation>
    <scope>NUCLEOTIDE SEQUENCE [LARGE SCALE GENOMIC DNA]</scope>
    <source>
        <strain evidence="14 15">DSM 16342</strain>
    </source>
</reference>
<feature type="domain" description="Carrier" evidence="11">
    <location>
        <begin position="2731"/>
        <end position="2808"/>
    </location>
</feature>
<comment type="similarity">
    <text evidence="3">Belongs to the short-chain dehydrogenases/reductases (SDR) family.</text>
</comment>
<keyword evidence="4" id="KW-0596">Phosphopantetheine</keyword>
<keyword evidence="8" id="KW-0677">Repeat</keyword>
<dbReference type="GO" id="GO:0004312">
    <property type="term" value="F:fatty acid synthase activity"/>
    <property type="evidence" value="ECO:0007669"/>
    <property type="project" value="TreeGrafter"/>
</dbReference>
<evidence type="ECO:0000259" key="11">
    <source>
        <dbReference type="PROSITE" id="PS50075"/>
    </source>
</evidence>
<dbReference type="Gene3D" id="3.40.50.720">
    <property type="entry name" value="NAD(P)-binding Rossmann-like Domain"/>
    <property type="match status" value="2"/>
</dbReference>
<feature type="region of interest" description="C-terminal hotdog fold" evidence="10">
    <location>
        <begin position="775"/>
        <end position="928"/>
    </location>
</feature>
<dbReference type="PROSITE" id="PS52019">
    <property type="entry name" value="PKS_MFAS_DH"/>
    <property type="match status" value="1"/>
</dbReference>
<dbReference type="PROSITE" id="PS00012">
    <property type="entry name" value="PHOSPHOPANTETHEINE"/>
    <property type="match status" value="1"/>
</dbReference>
<dbReference type="InterPro" id="IPR057326">
    <property type="entry name" value="KR_dom"/>
</dbReference>
<feature type="domain" description="Carrier" evidence="11">
    <location>
        <begin position="1383"/>
        <end position="1459"/>
    </location>
</feature>
<dbReference type="InterPro" id="IPR049900">
    <property type="entry name" value="PKS_mFAS_DH"/>
</dbReference>
<dbReference type="Pfam" id="PF23297">
    <property type="entry name" value="ACP_SdgA_C"/>
    <property type="match status" value="1"/>
</dbReference>
<dbReference type="PANTHER" id="PTHR43775">
    <property type="entry name" value="FATTY ACID SYNTHASE"/>
    <property type="match status" value="1"/>
</dbReference>
<dbReference type="InterPro" id="IPR049552">
    <property type="entry name" value="PKS_DH_N"/>
</dbReference>
<dbReference type="InterPro" id="IPR016039">
    <property type="entry name" value="Thiolase-like"/>
</dbReference>
<dbReference type="SUPFAM" id="SSF47336">
    <property type="entry name" value="ACP-like"/>
    <property type="match status" value="3"/>
</dbReference>
<keyword evidence="7" id="KW-0808">Transferase</keyword>
<proteinExistence type="inferred from homology"/>
<dbReference type="Gene3D" id="1.10.1240.100">
    <property type="match status" value="3"/>
</dbReference>
<accession>A0A2D0J159</accession>
<dbReference type="CDD" id="cd08953">
    <property type="entry name" value="KR_2_SDR_x"/>
    <property type="match status" value="1"/>
</dbReference>
<comment type="caution">
    <text evidence="14">The sequence shown here is derived from an EMBL/GenBank/DDBJ whole genome shotgun (WGS) entry which is preliminary data.</text>
</comment>
<dbReference type="InterPro" id="IPR036291">
    <property type="entry name" value="NAD(P)-bd_dom_sf"/>
</dbReference>
<evidence type="ECO:0000313" key="15">
    <source>
        <dbReference type="Proteomes" id="UP000225833"/>
    </source>
</evidence>
<evidence type="ECO:0000256" key="5">
    <source>
        <dbReference type="ARBA" id="ARBA00022490"/>
    </source>
</evidence>
<comment type="subcellular location">
    <subcellularLocation>
        <location evidence="1">Cytoplasm</location>
    </subcellularLocation>
</comment>
<name>A0A2D0J159_XENBU</name>
<dbReference type="GO" id="GO:0005886">
    <property type="term" value="C:plasma membrane"/>
    <property type="evidence" value="ECO:0007669"/>
    <property type="project" value="TreeGrafter"/>
</dbReference>
<dbReference type="InterPro" id="IPR050091">
    <property type="entry name" value="PKS_NRPS_Biosynth_Enz"/>
</dbReference>
<dbReference type="SMART" id="SM00822">
    <property type="entry name" value="PKS_KR"/>
    <property type="match status" value="1"/>
</dbReference>
<dbReference type="InterPro" id="IPR006162">
    <property type="entry name" value="Ppantetheine_attach_site"/>
</dbReference>
<dbReference type="OrthoDB" id="6437095at2"/>
<dbReference type="Pfam" id="PF00109">
    <property type="entry name" value="ketoacyl-synt"/>
    <property type="match status" value="3"/>
</dbReference>